<dbReference type="Gene3D" id="3.90.190.10">
    <property type="entry name" value="Protein tyrosine phosphatase superfamily"/>
    <property type="match status" value="1"/>
</dbReference>
<evidence type="ECO:0000313" key="4">
    <source>
        <dbReference type="Proteomes" id="UP000278673"/>
    </source>
</evidence>
<reference evidence="3 4" key="1">
    <citation type="submission" date="2018-10" db="EMBL/GenBank/DDBJ databases">
        <title>Isolation, diversity and antifungal activity of actinobacteria from wheat.</title>
        <authorList>
            <person name="Han C."/>
        </authorList>
    </citation>
    <scope>NUCLEOTIDE SEQUENCE [LARGE SCALE GENOMIC DNA]</scope>
    <source>
        <strain evidence="3 4">NEAU-YY642</strain>
    </source>
</reference>
<evidence type="ECO:0000313" key="3">
    <source>
        <dbReference type="EMBL" id="RMI44858.1"/>
    </source>
</evidence>
<dbReference type="InterPro" id="IPR055214">
    <property type="entry name" value="PTP-NADK"/>
</dbReference>
<dbReference type="InterPro" id="IPR050561">
    <property type="entry name" value="PTP"/>
</dbReference>
<dbReference type="Proteomes" id="UP000278673">
    <property type="component" value="Unassembled WGS sequence"/>
</dbReference>
<accession>A0A3M2MCD5</accession>
<feature type="chain" id="PRO_5018160558" description="Tyrosine specific protein phosphatases domain-containing protein" evidence="1">
    <location>
        <begin position="23"/>
        <end position="205"/>
    </location>
</feature>
<keyword evidence="1" id="KW-0732">Signal</keyword>
<dbReference type="EMBL" id="RFFJ01000012">
    <property type="protein sequence ID" value="RMI44858.1"/>
    <property type="molecule type" value="Genomic_DNA"/>
</dbReference>
<keyword evidence="4" id="KW-1185">Reference proteome</keyword>
<organism evidence="3 4">
    <name type="scientific">Streptomyces triticirhizae</name>
    <dbReference type="NCBI Taxonomy" id="2483353"/>
    <lineage>
        <taxon>Bacteria</taxon>
        <taxon>Bacillati</taxon>
        <taxon>Actinomycetota</taxon>
        <taxon>Actinomycetes</taxon>
        <taxon>Kitasatosporales</taxon>
        <taxon>Streptomycetaceae</taxon>
        <taxon>Streptomyces</taxon>
    </lineage>
</organism>
<dbReference type="SUPFAM" id="SSF52799">
    <property type="entry name" value="(Phosphotyrosine protein) phosphatases II"/>
    <property type="match status" value="1"/>
</dbReference>
<dbReference type="PANTHER" id="PTHR23339">
    <property type="entry name" value="TYROSINE SPECIFIC PROTEIN PHOSPHATASE AND DUAL SPECIFICITY PROTEIN PHOSPHATASE"/>
    <property type="match status" value="1"/>
</dbReference>
<sequence>MVALGYLTLWLASVLGMLGAHAWAGQHHAGGERVAGINNFLAVDDRLWRGSAPREEGYAELADQGVHTVVDLRAEDLSEEELALPHEAGLAVERLPIRDGQTPTDEQVERFLSIVEDSSGPVYVHCGAGVGRTGSLTSAYLVHTGQASSREAVVRTLAVGPPSIEQVYYILTSGDLDADQPPTAVEGISRLLDAPRRINASLSIF</sequence>
<dbReference type="InterPro" id="IPR029021">
    <property type="entry name" value="Prot-tyrosine_phosphatase-like"/>
</dbReference>
<feature type="signal peptide" evidence="1">
    <location>
        <begin position="1"/>
        <end position="22"/>
    </location>
</feature>
<dbReference type="AlphaFoldDB" id="A0A3M2MCD5"/>
<dbReference type="InterPro" id="IPR016130">
    <property type="entry name" value="Tyr_Pase_AS"/>
</dbReference>
<dbReference type="Pfam" id="PF22741">
    <property type="entry name" value="PTP-NADK"/>
    <property type="match status" value="1"/>
</dbReference>
<evidence type="ECO:0000256" key="1">
    <source>
        <dbReference type="SAM" id="SignalP"/>
    </source>
</evidence>
<protein>
    <recommendedName>
        <fullName evidence="2">Tyrosine specific protein phosphatases domain-containing protein</fullName>
    </recommendedName>
</protein>
<evidence type="ECO:0000259" key="2">
    <source>
        <dbReference type="PROSITE" id="PS50056"/>
    </source>
</evidence>
<dbReference type="InterPro" id="IPR000387">
    <property type="entry name" value="Tyr_Pase_dom"/>
</dbReference>
<gene>
    <name evidence="3" type="ORF">EBN88_04505</name>
</gene>
<dbReference type="PROSITE" id="PS50056">
    <property type="entry name" value="TYR_PHOSPHATASE_2"/>
    <property type="match status" value="1"/>
</dbReference>
<name>A0A3M2MCD5_9ACTN</name>
<dbReference type="PROSITE" id="PS00383">
    <property type="entry name" value="TYR_PHOSPHATASE_1"/>
    <property type="match status" value="1"/>
</dbReference>
<proteinExistence type="predicted"/>
<comment type="caution">
    <text evidence="3">The sequence shown here is derived from an EMBL/GenBank/DDBJ whole genome shotgun (WGS) entry which is preliminary data.</text>
</comment>
<feature type="domain" description="Tyrosine specific protein phosphatases" evidence="2">
    <location>
        <begin position="109"/>
        <end position="153"/>
    </location>
</feature>